<comment type="caution">
    <text evidence="2">The sequence shown here is derived from an EMBL/GenBank/DDBJ whole genome shotgun (WGS) entry which is preliminary data.</text>
</comment>
<reference evidence="2 3" key="1">
    <citation type="submission" date="2023-09" db="EMBL/GenBank/DDBJ databases">
        <title>Pangenome analysis of Batrachochytrium dendrobatidis and related Chytrids.</title>
        <authorList>
            <person name="Yacoub M.N."/>
            <person name="Stajich J.E."/>
            <person name="James T.Y."/>
        </authorList>
    </citation>
    <scope>NUCLEOTIDE SEQUENCE [LARGE SCALE GENOMIC DNA]</scope>
    <source>
        <strain evidence="2 3">JEL0888</strain>
    </source>
</reference>
<feature type="region of interest" description="Disordered" evidence="1">
    <location>
        <begin position="118"/>
        <end position="206"/>
    </location>
</feature>
<feature type="region of interest" description="Disordered" evidence="1">
    <location>
        <begin position="1"/>
        <end position="26"/>
    </location>
</feature>
<dbReference type="EMBL" id="JADGIZ020000006">
    <property type="protein sequence ID" value="KAL2918589.1"/>
    <property type="molecule type" value="Genomic_DNA"/>
</dbReference>
<dbReference type="Proteomes" id="UP001527925">
    <property type="component" value="Unassembled WGS sequence"/>
</dbReference>
<keyword evidence="3" id="KW-1185">Reference proteome</keyword>
<accession>A0ABR4NGI9</accession>
<protein>
    <submittedName>
        <fullName evidence="2">Uncharacterized protein</fullName>
    </submittedName>
</protein>
<evidence type="ECO:0000256" key="1">
    <source>
        <dbReference type="SAM" id="MobiDB-lite"/>
    </source>
</evidence>
<feature type="compositionally biased region" description="Low complexity" evidence="1">
    <location>
        <begin position="183"/>
        <end position="206"/>
    </location>
</feature>
<feature type="compositionally biased region" description="Polar residues" evidence="1">
    <location>
        <begin position="61"/>
        <end position="80"/>
    </location>
</feature>
<gene>
    <name evidence="2" type="ORF">HK105_201990</name>
</gene>
<feature type="compositionally biased region" description="Basic and acidic residues" evidence="1">
    <location>
        <begin position="119"/>
        <end position="129"/>
    </location>
</feature>
<feature type="compositionally biased region" description="Polar residues" evidence="1">
    <location>
        <begin position="152"/>
        <end position="161"/>
    </location>
</feature>
<evidence type="ECO:0000313" key="3">
    <source>
        <dbReference type="Proteomes" id="UP001527925"/>
    </source>
</evidence>
<evidence type="ECO:0000313" key="2">
    <source>
        <dbReference type="EMBL" id="KAL2918589.1"/>
    </source>
</evidence>
<proteinExistence type="predicted"/>
<organism evidence="2 3">
    <name type="scientific">Polyrhizophydium stewartii</name>
    <dbReference type="NCBI Taxonomy" id="2732419"/>
    <lineage>
        <taxon>Eukaryota</taxon>
        <taxon>Fungi</taxon>
        <taxon>Fungi incertae sedis</taxon>
        <taxon>Chytridiomycota</taxon>
        <taxon>Chytridiomycota incertae sedis</taxon>
        <taxon>Chytridiomycetes</taxon>
        <taxon>Rhizophydiales</taxon>
        <taxon>Rhizophydiales incertae sedis</taxon>
        <taxon>Polyrhizophydium</taxon>
    </lineage>
</organism>
<feature type="compositionally biased region" description="Low complexity" evidence="1">
    <location>
        <begin position="1"/>
        <end position="14"/>
    </location>
</feature>
<sequence>MAAAAAAAAAAADAPRPRTLPGALGLSPHPLGLALSGNNHPLPQTPQHQRVALHAIAHTPSAASQPASDVSSDVSMSQPQTPDPLAPQTPQHTRLGHPHPHQLAGFLARTRTPQHFLHQLRDPGGDRPHLPPASPGGGPGSAHRMSVDASGSPLSDQSSGPRQLGSALALAHADPTDDSQLHPTTASAATQTPAARSAAPPGGPVPTSLPSIAAAIAASAGTPALSASDIGSPMSVGSADDMPVFHRLHRRQSSSVISARIHHSMSINTAMLATSYGASIRPGARRMSLDSQSGLHRTPIPGTPAPKSIHRILQELKQESRPFESEIEHERATNSVVGKAMAQPGSPMAASITPPEMAASPTAPEFDLFIHTPRTPIPVSHIKDPLVYVSHSSRLNPENNVGSHLGLA</sequence>
<name>A0ABR4NGI9_9FUNG</name>
<feature type="region of interest" description="Disordered" evidence="1">
    <location>
        <begin position="59"/>
        <end position="100"/>
    </location>
</feature>